<dbReference type="Proteomes" id="UP000831768">
    <property type="component" value="Plasmid unnamed3"/>
</dbReference>
<proteinExistence type="predicted"/>
<reference evidence="2" key="1">
    <citation type="submission" date="2022-04" db="EMBL/GenBank/DDBJ databases">
        <title>Halocatena sp. nov., isolated from a salt lake.</title>
        <authorList>
            <person name="Cui H.-L."/>
        </authorList>
    </citation>
    <scope>NUCLEOTIDE SEQUENCE</scope>
    <source>
        <strain evidence="2">AD-1</strain>
        <plasmid evidence="2">unnamed3</plasmid>
    </source>
</reference>
<name>A0A8U0AAQ9_9EURY</name>
<keyword evidence="3" id="KW-1185">Reference proteome</keyword>
<keyword evidence="1" id="KW-1133">Transmembrane helix</keyword>
<dbReference type="EMBL" id="CP096022">
    <property type="protein sequence ID" value="UPM45013.1"/>
    <property type="molecule type" value="Genomic_DNA"/>
</dbReference>
<evidence type="ECO:0000256" key="1">
    <source>
        <dbReference type="SAM" id="Phobius"/>
    </source>
</evidence>
<keyword evidence="1" id="KW-0812">Transmembrane</keyword>
<gene>
    <name evidence="2" type="ORF">MW046_18320</name>
</gene>
<evidence type="ECO:0000313" key="3">
    <source>
        <dbReference type="Proteomes" id="UP000831768"/>
    </source>
</evidence>
<protein>
    <submittedName>
        <fullName evidence="2">DUF1440 domain-containing protein</fullName>
    </submittedName>
</protein>
<dbReference type="KEGG" id="haad:MW046_18320"/>
<feature type="transmembrane region" description="Helical" evidence="1">
    <location>
        <begin position="66"/>
        <end position="87"/>
    </location>
</feature>
<feature type="transmembrane region" description="Helical" evidence="1">
    <location>
        <begin position="35"/>
        <end position="54"/>
    </location>
</feature>
<keyword evidence="1" id="KW-0472">Membrane</keyword>
<keyword evidence="2" id="KW-0614">Plasmid</keyword>
<dbReference type="RefSeq" id="WP_247995667.1">
    <property type="nucleotide sequence ID" value="NZ_CP096022.1"/>
</dbReference>
<accession>A0A8U0AAQ9</accession>
<geneLocation type="plasmid" evidence="2 3">
    <name>unnamed3</name>
</geneLocation>
<dbReference type="GeneID" id="71930045"/>
<sequence length="127" mass="13426">MGIMLQMMMTPVITMAVPALYGANGLTAGWIVHLFHSLVFGLIFAAVVISSLSLREYASTVPTSAGLGLAYGVIVWIVAAGIVMPIWLGVVGFPMAPPLPNFDLMSLVGHLVYGVILGALFPLINDR</sequence>
<feature type="transmembrane region" description="Helical" evidence="1">
    <location>
        <begin position="107"/>
        <end position="124"/>
    </location>
</feature>
<evidence type="ECO:0000313" key="2">
    <source>
        <dbReference type="EMBL" id="UPM45013.1"/>
    </source>
</evidence>
<organism evidence="2 3">
    <name type="scientific">Halocatena salina</name>
    <dbReference type="NCBI Taxonomy" id="2934340"/>
    <lineage>
        <taxon>Archaea</taxon>
        <taxon>Methanobacteriati</taxon>
        <taxon>Methanobacteriota</taxon>
        <taxon>Stenosarchaea group</taxon>
        <taxon>Halobacteria</taxon>
        <taxon>Halobacteriales</taxon>
        <taxon>Natronomonadaceae</taxon>
        <taxon>Halocatena</taxon>
    </lineage>
</organism>
<dbReference type="AlphaFoldDB" id="A0A8U0AAQ9"/>